<protein>
    <submittedName>
        <fullName evidence="1">Putative transcriptional regulator</fullName>
    </submittedName>
</protein>
<name>A0A7J9NPD4_METMI</name>
<dbReference type="EMBL" id="JACDUJ010000001">
    <property type="protein sequence ID" value="MBA2846608.1"/>
    <property type="molecule type" value="Genomic_DNA"/>
</dbReference>
<dbReference type="AlphaFoldDB" id="A0A7J9NPD4"/>
<evidence type="ECO:0000313" key="1">
    <source>
        <dbReference type="EMBL" id="MBA2846608.1"/>
    </source>
</evidence>
<sequence>MGISKNDKLKIEILKKLSENGHEMSLNSLRAELGGLNYYKVKNNCDFLELLGYIKNEKKGIRSVEYNFISITDKGIDLILEFKK</sequence>
<proteinExistence type="predicted"/>
<gene>
    <name evidence="1" type="ORF">HNP88_000792</name>
</gene>
<dbReference type="Proteomes" id="UP000571854">
    <property type="component" value="Unassembled WGS sequence"/>
</dbReference>
<accession>A0A7J9NPD4</accession>
<organism evidence="1 2">
    <name type="scientific">Methanococcus maripaludis</name>
    <name type="common">Methanococcus deltae</name>
    <dbReference type="NCBI Taxonomy" id="39152"/>
    <lineage>
        <taxon>Archaea</taxon>
        <taxon>Methanobacteriati</taxon>
        <taxon>Methanobacteriota</taxon>
        <taxon>Methanomada group</taxon>
        <taxon>Methanococci</taxon>
        <taxon>Methanococcales</taxon>
        <taxon>Methanococcaceae</taxon>
        <taxon>Methanococcus</taxon>
    </lineage>
</organism>
<dbReference type="RefSeq" id="WP_181492040.1">
    <property type="nucleotide sequence ID" value="NZ_JACDUJ010000001.1"/>
</dbReference>
<evidence type="ECO:0000313" key="2">
    <source>
        <dbReference type="Proteomes" id="UP000571854"/>
    </source>
</evidence>
<comment type="caution">
    <text evidence="1">The sequence shown here is derived from an EMBL/GenBank/DDBJ whole genome shotgun (WGS) entry which is preliminary data.</text>
</comment>
<reference evidence="1 2" key="1">
    <citation type="submission" date="2020-07" db="EMBL/GenBank/DDBJ databases">
        <title>Genomic Encyclopedia of Type Strains, Phase IV (KMG-V): Genome sequencing to study the core and pangenomes of soil and plant-associated prokaryotes.</title>
        <authorList>
            <person name="Whitman W."/>
        </authorList>
    </citation>
    <scope>NUCLEOTIDE SEQUENCE [LARGE SCALE GENOMIC DNA]</scope>
    <source>
        <strain evidence="1 2">A5</strain>
    </source>
</reference>